<feature type="chain" id="PRO_5015179232" evidence="1">
    <location>
        <begin position="20"/>
        <end position="37"/>
    </location>
</feature>
<organism evidence="2">
    <name type="scientific">Rhizophora mucronata</name>
    <name type="common">Asiatic mangrove</name>
    <dbReference type="NCBI Taxonomy" id="61149"/>
    <lineage>
        <taxon>Eukaryota</taxon>
        <taxon>Viridiplantae</taxon>
        <taxon>Streptophyta</taxon>
        <taxon>Embryophyta</taxon>
        <taxon>Tracheophyta</taxon>
        <taxon>Spermatophyta</taxon>
        <taxon>Magnoliopsida</taxon>
        <taxon>eudicotyledons</taxon>
        <taxon>Gunneridae</taxon>
        <taxon>Pentapetalae</taxon>
        <taxon>rosids</taxon>
        <taxon>fabids</taxon>
        <taxon>Malpighiales</taxon>
        <taxon>Rhizophoraceae</taxon>
        <taxon>Rhizophora</taxon>
    </lineage>
</organism>
<name>A0A2P2PUR0_RHIMU</name>
<accession>A0A2P2PUR0</accession>
<reference evidence="2" key="1">
    <citation type="submission" date="2018-02" db="EMBL/GenBank/DDBJ databases">
        <title>Rhizophora mucronata_Transcriptome.</title>
        <authorList>
            <person name="Meera S.P."/>
            <person name="Sreeshan A."/>
            <person name="Augustine A."/>
        </authorList>
    </citation>
    <scope>NUCLEOTIDE SEQUENCE</scope>
    <source>
        <tissue evidence="2">Leaf</tissue>
    </source>
</reference>
<dbReference type="EMBL" id="GGEC01077986">
    <property type="protein sequence ID" value="MBX58470.1"/>
    <property type="molecule type" value="Transcribed_RNA"/>
</dbReference>
<keyword evidence="1" id="KW-0732">Signal</keyword>
<evidence type="ECO:0000313" key="2">
    <source>
        <dbReference type="EMBL" id="MBX58470.1"/>
    </source>
</evidence>
<protein>
    <submittedName>
        <fullName evidence="2">Uncharacterized protein</fullName>
    </submittedName>
</protein>
<proteinExistence type="predicted"/>
<evidence type="ECO:0000256" key="1">
    <source>
        <dbReference type="SAM" id="SignalP"/>
    </source>
</evidence>
<feature type="signal peptide" evidence="1">
    <location>
        <begin position="1"/>
        <end position="19"/>
    </location>
</feature>
<sequence length="37" mass="4452">MSAWFLWSSTWIRVFVSNCQYVNVSLCINYHHKGVFK</sequence>
<dbReference type="AlphaFoldDB" id="A0A2P2PUR0"/>